<dbReference type="PANTHER" id="PTHR43563:SF1">
    <property type="entry name" value="AMINE OXIDASE [FLAVIN-CONTAINING] B"/>
    <property type="match status" value="1"/>
</dbReference>
<dbReference type="SUPFAM" id="SSF54373">
    <property type="entry name" value="FAD-linked reductases, C-terminal domain"/>
    <property type="match status" value="1"/>
</dbReference>
<dbReference type="InterPro" id="IPR050703">
    <property type="entry name" value="Flavin_MAO"/>
</dbReference>
<dbReference type="InterPro" id="IPR002937">
    <property type="entry name" value="Amino_oxidase"/>
</dbReference>
<dbReference type="Gene3D" id="3.50.50.60">
    <property type="entry name" value="FAD/NAD(P)-binding domain"/>
    <property type="match status" value="1"/>
</dbReference>
<dbReference type="Pfam" id="PF01593">
    <property type="entry name" value="Amino_oxidase"/>
    <property type="match status" value="1"/>
</dbReference>
<evidence type="ECO:0000259" key="5">
    <source>
        <dbReference type="Pfam" id="PF01593"/>
    </source>
</evidence>
<proteinExistence type="inferred from homology"/>
<dbReference type="InterPro" id="IPR001613">
    <property type="entry name" value="Flavin_amine_oxidase"/>
</dbReference>
<feature type="domain" description="Amine oxidase" evidence="5">
    <location>
        <begin position="16"/>
        <end position="444"/>
    </location>
</feature>
<dbReference type="EMBL" id="JAKRYL010000014">
    <property type="protein sequence ID" value="MCL7748276.1"/>
    <property type="molecule type" value="Genomic_DNA"/>
</dbReference>
<protein>
    <submittedName>
        <fullName evidence="6">FAD-dependent oxidoreductase</fullName>
    </submittedName>
</protein>
<dbReference type="PANTHER" id="PTHR43563">
    <property type="entry name" value="AMINE OXIDASE"/>
    <property type="match status" value="1"/>
</dbReference>
<dbReference type="SUPFAM" id="SSF51905">
    <property type="entry name" value="FAD/NAD(P)-binding domain"/>
    <property type="match status" value="1"/>
</dbReference>
<sequence length="448" mass="50405">MKGLNEVNVVIVGAGLAGLTAAHELKKRDVSFIILEARSRAGGRVYSTMSDENLPIDLGAQWIGPGQKRMMRLAEEYNLQLTPTFQKGKTLFHLRGKKNKTKGNMPKLSALATLNMMILKKKIDKLSKQIPANEPWTSELAKQLDKMTLEEFIQVHSHSNSASAYYRLIIEELLCAKLYEVSALDFLWCIKSAGSIDDLLAAESFWFKDGAGKLIDKLIEPLTEFIYFDHPVQRIIYEEKKAVVYARNQSWTTSEVIITIPPNFITNIHFDPPLPSDRVQLSERAGLPSVTKLIFIYDRPFWRELGLNGTAYSDQPPVNLTIDSSPEDGKRGILTVLIGSKSARDLASMKAEARHDLVKKALIRFFGKEAELPLRVFEKDWTADMWTHGGYGTHFPTGVISHFGPSLIEPVGPIHWAGTETAFEWRMYMEGAVQSGERVVSEVLNRLK</sequence>
<accession>A0A9X2CU56</accession>
<gene>
    <name evidence="6" type="ORF">MF646_14190</name>
</gene>
<name>A0A9X2CU56_9BACI</name>
<feature type="binding site" evidence="4">
    <location>
        <begin position="36"/>
        <end position="37"/>
    </location>
    <ligand>
        <name>FAD</name>
        <dbReference type="ChEBI" id="CHEBI:57692"/>
    </ligand>
</feature>
<dbReference type="Proteomes" id="UP001139150">
    <property type="component" value="Unassembled WGS sequence"/>
</dbReference>
<comment type="caution">
    <text evidence="6">The sequence shown here is derived from an EMBL/GenBank/DDBJ whole genome shotgun (WGS) entry which is preliminary data.</text>
</comment>
<comment type="similarity">
    <text evidence="2">Belongs to the flavin monoamine oxidase family.</text>
</comment>
<evidence type="ECO:0000256" key="2">
    <source>
        <dbReference type="ARBA" id="ARBA00005995"/>
    </source>
</evidence>
<comment type="cofactor">
    <cofactor evidence="1">
        <name>FAD</name>
        <dbReference type="ChEBI" id="CHEBI:57692"/>
    </cofactor>
</comment>
<dbReference type="InterPro" id="IPR036188">
    <property type="entry name" value="FAD/NAD-bd_sf"/>
</dbReference>
<dbReference type="PRINTS" id="PR00757">
    <property type="entry name" value="AMINEOXDASEF"/>
</dbReference>
<keyword evidence="3" id="KW-0560">Oxidoreductase</keyword>
<dbReference type="AlphaFoldDB" id="A0A9X2CU56"/>
<evidence type="ECO:0000256" key="4">
    <source>
        <dbReference type="PIRSR" id="PIRSR601613-1"/>
    </source>
</evidence>
<reference evidence="6" key="1">
    <citation type="submission" date="2022-02" db="EMBL/GenBank/DDBJ databases">
        <title>Halalkalibacter sp. nov. isolated from Lonar Lake, India.</title>
        <authorList>
            <person name="Joshi A."/>
            <person name="Thite S."/>
            <person name="Lodha T."/>
        </authorList>
    </citation>
    <scope>NUCLEOTIDE SEQUENCE</scope>
    <source>
        <strain evidence="6">MEB205</strain>
    </source>
</reference>
<evidence type="ECO:0000256" key="3">
    <source>
        <dbReference type="ARBA" id="ARBA00023002"/>
    </source>
</evidence>
<feature type="binding site" evidence="4">
    <location>
        <position position="420"/>
    </location>
    <ligand>
        <name>FAD</name>
        <dbReference type="ChEBI" id="CHEBI:57692"/>
    </ligand>
</feature>
<evidence type="ECO:0000313" key="6">
    <source>
        <dbReference type="EMBL" id="MCL7748276.1"/>
    </source>
</evidence>
<keyword evidence="7" id="KW-1185">Reference proteome</keyword>
<organism evidence="6 7">
    <name type="scientific">Halalkalibacter alkaliphilus</name>
    <dbReference type="NCBI Taxonomy" id="2917993"/>
    <lineage>
        <taxon>Bacteria</taxon>
        <taxon>Bacillati</taxon>
        <taxon>Bacillota</taxon>
        <taxon>Bacilli</taxon>
        <taxon>Bacillales</taxon>
        <taxon>Bacillaceae</taxon>
        <taxon>Halalkalibacter</taxon>
    </lineage>
</organism>
<feature type="binding site" evidence="4">
    <location>
        <position position="232"/>
    </location>
    <ligand>
        <name>FAD</name>
        <dbReference type="ChEBI" id="CHEBI:57692"/>
    </ligand>
</feature>
<evidence type="ECO:0000256" key="1">
    <source>
        <dbReference type="ARBA" id="ARBA00001974"/>
    </source>
</evidence>
<dbReference type="RefSeq" id="WP_250097164.1">
    <property type="nucleotide sequence ID" value="NZ_JAKRYL010000014.1"/>
</dbReference>
<evidence type="ECO:0000313" key="7">
    <source>
        <dbReference type="Proteomes" id="UP001139150"/>
    </source>
</evidence>
<dbReference type="GO" id="GO:0016491">
    <property type="term" value="F:oxidoreductase activity"/>
    <property type="evidence" value="ECO:0007669"/>
    <property type="project" value="UniProtKB-KW"/>
</dbReference>